<dbReference type="SMART" id="SM00906">
    <property type="entry name" value="Fungal_trans"/>
    <property type="match status" value="1"/>
</dbReference>
<dbReference type="RefSeq" id="XP_030991376.1">
    <property type="nucleotide sequence ID" value="XM_031144070.1"/>
</dbReference>
<dbReference type="GeneID" id="41976585"/>
<dbReference type="InterPro" id="IPR036864">
    <property type="entry name" value="Zn2-C6_fun-type_DNA-bd_sf"/>
</dbReference>
<dbReference type="Pfam" id="PF00172">
    <property type="entry name" value="Zn_clus"/>
    <property type="match status" value="1"/>
</dbReference>
<dbReference type="PROSITE" id="PS50048">
    <property type="entry name" value="ZN2_CY6_FUNGAL_2"/>
    <property type="match status" value="1"/>
</dbReference>
<dbReference type="InterPro" id="IPR001138">
    <property type="entry name" value="Zn2Cys6_DnaBD"/>
</dbReference>
<dbReference type="PANTHER" id="PTHR47425:SF2">
    <property type="entry name" value="FARB-RELATED"/>
    <property type="match status" value="1"/>
</dbReference>
<feature type="compositionally biased region" description="Basic and acidic residues" evidence="3">
    <location>
        <begin position="50"/>
        <end position="60"/>
    </location>
</feature>
<keyword evidence="6" id="KW-1185">Reference proteome</keyword>
<dbReference type="PROSITE" id="PS00463">
    <property type="entry name" value="ZN2_CY6_FUNGAL_1"/>
    <property type="match status" value="1"/>
</dbReference>
<feature type="domain" description="Zn(2)-C6 fungal-type" evidence="4">
    <location>
        <begin position="69"/>
        <end position="100"/>
    </location>
</feature>
<evidence type="ECO:0000313" key="5">
    <source>
        <dbReference type="EMBL" id="TPX09665.1"/>
    </source>
</evidence>
<dbReference type="Pfam" id="PF04082">
    <property type="entry name" value="Fungal_trans"/>
    <property type="match status" value="1"/>
</dbReference>
<dbReference type="InterPro" id="IPR007219">
    <property type="entry name" value="XnlR_reg_dom"/>
</dbReference>
<dbReference type="CDD" id="cd00067">
    <property type="entry name" value="GAL4"/>
    <property type="match status" value="1"/>
</dbReference>
<keyword evidence="1" id="KW-0479">Metal-binding</keyword>
<dbReference type="CDD" id="cd12148">
    <property type="entry name" value="fungal_TF_MHR"/>
    <property type="match status" value="1"/>
</dbReference>
<dbReference type="Proteomes" id="UP000319257">
    <property type="component" value="Unassembled WGS sequence"/>
</dbReference>
<sequence length="905" mass="99459">MTTTEKPLASAAKAPGAATEKPTTASPASKGAGVPPLRKKSSASTSSVGDAKDKDKDKDKITKRRAARACVSCRARKVRCDVVEGAPCGNCRWDNVECIVQESRRRNGPRSRPGHRKNIFTASNGAGHVAGGAEALRAKPLSANPISITSADLRKPSTATTISMTGIENSAAGGGAAPLMDGIDGHMPHLIYQRQNGFQPDTAALLSKLGDASNPQLLWSNPVLNQTSLFGDLRTNQFLNSLEEPDLDAQLPAFIKPLPSKIAAEDEKYLKTKGALTLPSLSLQSGLLKAYIEFVHPYMPIIELHDFLAIVNSREGFHGQVSLFLYQAVMFSATAFVGTKYLKEAGYSSRRAARKDFFTKTRLLYDFDYESDRLVLVQALLLMTYWYETPDDQKDTWHWMGVAISLAHTIGLHRNPANTNMAPRKQKLWKRIWWSCFMRDRLIALGMRRPTRIKDEDYDVPMLEMADFEIEVLASDNQIIPAECLTIRDISMQQQLAEMCVQKTRLCVLVSQMLKAQYSVLIRDPARPDQTTNSTMMLFPNKTLENVGNVNMVDLELTSWLEALPPSCKYRPITSEEVKKGQAALAVQRSLLHMVYYTTISALHRPQFLPSSPLQQPSISRQIQEMSRMRVRDSANQITNMVAELHKYHLEKFLPTTGVTVILPAMIIHLLEMKNPLSETRERATRGFQQCMQVMVQLREIYAAADFATGFLDAALRKASIDMAGIDNQQATAAAASLNLGNLMAQQQNAEDLSTPPPENAPYLNSTEVKLYHSHRSYMQKTGSTSVAPDGAGHSPPPTEKDLDSAVGLTPSASGSSEGGMVDGDFGMGQESIDWNAVSGTNLDFDQWLQFPAEGVNNTDDAFMGMFDAGEDAGHQALPTQTLSWAGTADDKMDIDGQAGLPILA</sequence>
<dbReference type="PANTHER" id="PTHR47425">
    <property type="entry name" value="FARB-RELATED"/>
    <property type="match status" value="1"/>
</dbReference>
<keyword evidence="2" id="KW-0539">Nucleus</keyword>
<evidence type="ECO:0000256" key="3">
    <source>
        <dbReference type="SAM" id="MobiDB-lite"/>
    </source>
</evidence>
<proteinExistence type="predicted"/>
<evidence type="ECO:0000256" key="1">
    <source>
        <dbReference type="ARBA" id="ARBA00022723"/>
    </source>
</evidence>
<evidence type="ECO:0000259" key="4">
    <source>
        <dbReference type="PROSITE" id="PS50048"/>
    </source>
</evidence>
<dbReference type="EMBL" id="SKBQ01000064">
    <property type="protein sequence ID" value="TPX09665.1"/>
    <property type="molecule type" value="Genomic_DNA"/>
</dbReference>
<reference evidence="5 6" key="1">
    <citation type="submission" date="2019-06" db="EMBL/GenBank/DDBJ databases">
        <title>Draft genome sequence of the filamentous fungus Phialemoniopsis curvata isolated from diesel fuel.</title>
        <authorList>
            <person name="Varaljay V.A."/>
            <person name="Lyon W.J."/>
            <person name="Crouch A.L."/>
            <person name="Drake C.E."/>
            <person name="Hollomon J.M."/>
            <person name="Nadeau L.J."/>
            <person name="Nunn H.S."/>
            <person name="Stevenson B.S."/>
            <person name="Bojanowski C.L."/>
            <person name="Crookes-Goodson W.J."/>
        </authorList>
    </citation>
    <scope>NUCLEOTIDE SEQUENCE [LARGE SCALE GENOMIC DNA]</scope>
    <source>
        <strain evidence="5 6">D216</strain>
    </source>
</reference>
<dbReference type="Gene3D" id="4.10.240.10">
    <property type="entry name" value="Zn(2)-C6 fungal-type DNA-binding domain"/>
    <property type="match status" value="1"/>
</dbReference>
<name>A0A507AHY4_9PEZI</name>
<dbReference type="SMART" id="SM00066">
    <property type="entry name" value="GAL4"/>
    <property type="match status" value="1"/>
</dbReference>
<evidence type="ECO:0000313" key="6">
    <source>
        <dbReference type="Proteomes" id="UP000319257"/>
    </source>
</evidence>
<dbReference type="AlphaFoldDB" id="A0A507AHY4"/>
<feature type="region of interest" description="Disordered" evidence="3">
    <location>
        <begin position="103"/>
        <end position="126"/>
    </location>
</feature>
<comment type="caution">
    <text evidence="5">The sequence shown here is derived from an EMBL/GenBank/DDBJ whole genome shotgun (WGS) entry which is preliminary data.</text>
</comment>
<dbReference type="InParanoid" id="A0A507AHY4"/>
<organism evidence="5 6">
    <name type="scientific">Thyridium curvatum</name>
    <dbReference type="NCBI Taxonomy" id="1093900"/>
    <lineage>
        <taxon>Eukaryota</taxon>
        <taxon>Fungi</taxon>
        <taxon>Dikarya</taxon>
        <taxon>Ascomycota</taxon>
        <taxon>Pezizomycotina</taxon>
        <taxon>Sordariomycetes</taxon>
        <taxon>Sordariomycetidae</taxon>
        <taxon>Thyridiales</taxon>
        <taxon>Thyridiaceae</taxon>
        <taxon>Thyridium</taxon>
    </lineage>
</organism>
<dbReference type="SUPFAM" id="SSF57701">
    <property type="entry name" value="Zn2/Cys6 DNA-binding domain"/>
    <property type="match status" value="1"/>
</dbReference>
<dbReference type="GO" id="GO:0000981">
    <property type="term" value="F:DNA-binding transcription factor activity, RNA polymerase II-specific"/>
    <property type="evidence" value="ECO:0007669"/>
    <property type="project" value="InterPro"/>
</dbReference>
<accession>A0A507AHY4</accession>
<gene>
    <name evidence="5" type="ORF">E0L32_009138</name>
</gene>
<dbReference type="STRING" id="1093900.A0A507AHY4"/>
<feature type="compositionally biased region" description="Basic residues" evidence="3">
    <location>
        <begin position="106"/>
        <end position="118"/>
    </location>
</feature>
<feature type="region of interest" description="Disordered" evidence="3">
    <location>
        <begin position="1"/>
        <end position="66"/>
    </location>
</feature>
<dbReference type="FunCoup" id="A0A507AHY4">
    <property type="interactions" value="63"/>
</dbReference>
<feature type="region of interest" description="Disordered" evidence="3">
    <location>
        <begin position="780"/>
        <end position="819"/>
    </location>
</feature>
<dbReference type="GO" id="GO:0008270">
    <property type="term" value="F:zinc ion binding"/>
    <property type="evidence" value="ECO:0007669"/>
    <property type="project" value="InterPro"/>
</dbReference>
<dbReference type="GO" id="GO:0006351">
    <property type="term" value="P:DNA-templated transcription"/>
    <property type="evidence" value="ECO:0007669"/>
    <property type="project" value="InterPro"/>
</dbReference>
<feature type="compositionally biased region" description="Low complexity" evidence="3">
    <location>
        <begin position="1"/>
        <end position="25"/>
    </location>
</feature>
<dbReference type="InterPro" id="IPR052761">
    <property type="entry name" value="Fungal_Detox/Toxin_TFs"/>
</dbReference>
<dbReference type="GO" id="GO:0003677">
    <property type="term" value="F:DNA binding"/>
    <property type="evidence" value="ECO:0007669"/>
    <property type="project" value="InterPro"/>
</dbReference>
<evidence type="ECO:0000256" key="2">
    <source>
        <dbReference type="ARBA" id="ARBA00023242"/>
    </source>
</evidence>
<protein>
    <recommendedName>
        <fullName evidence="4">Zn(2)-C6 fungal-type domain-containing protein</fullName>
    </recommendedName>
</protein>
<dbReference type="OrthoDB" id="4451586at2759"/>